<comment type="caution">
    <text evidence="4">The sequence shown here is derived from an EMBL/GenBank/DDBJ whole genome shotgun (WGS) entry which is preliminary data.</text>
</comment>
<dbReference type="OrthoDB" id="9816400at2"/>
<reference evidence="4 5" key="1">
    <citation type="submission" date="2017-08" db="EMBL/GenBank/DDBJ databases">
        <title>Lysobacter sylvestris genome.</title>
        <authorList>
            <person name="Zhang D.-C."/>
            <person name="Albuquerque L."/>
            <person name="Franca L."/>
            <person name="Froufe H.J.C."/>
            <person name="Barroso C."/>
            <person name="Egas C."/>
            <person name="Da Costa M."/>
            <person name="Margesin R."/>
        </authorList>
    </citation>
    <scope>NUCLEOTIDE SEQUENCE [LARGE SCALE GENOMIC DNA]</scope>
    <source>
        <strain evidence="4 5">AM20-91</strain>
    </source>
</reference>
<keyword evidence="1" id="KW-0677">Repeat</keyword>
<dbReference type="Proteomes" id="UP000236220">
    <property type="component" value="Unassembled WGS sequence"/>
</dbReference>
<feature type="domain" description="Teneurin-like YD-shell" evidence="3">
    <location>
        <begin position="838"/>
        <end position="985"/>
    </location>
</feature>
<keyword evidence="5" id="KW-1185">Reference proteome</keyword>
<name>A0A2K1Q245_9GAMM</name>
<accession>A0A2K1Q245</accession>
<sequence length="1579" mass="167860">MAGLLKTCALFLVLIGLPLVGHSETISWQYKNTTYPTLPQAEAAMRADIGAGSQDMRECTTATGPTSAVLNYCTNTGIASYWFAQFTTSATMPPGACSHSNEALSSYCVSESEMASVYFNAYFSNNPSYCPQGSVYYTGGYRSPPYTNWVVSTYPLAGGGWGRYITVGLTNPYGSQRYAYQDYVPCSNPQGAVNHVSTNIIWNQNFRCAPGYAPQYPVGDFTLFPYACKGPTATIYKLAAETTNSVPNTGCPCVPATGEKLWFETDLTFGRLTFSRFYNTLHERASGSGLGPRWSHSWNESLTPPSPTASNPVGLWRNDHNDLEQFQFVSNSSTQMKSVTASGRTLTKNADGSWLLLDPDGTRRNFSAAGQLQSIVHPDDHTRDVELTWTNGMVATAADYTGRTLNFVYDTASHLIRIDAAGSSLVSFAYGSSGSLDAVAYADGNGRGYLYGETNHLCINAASGCQTGDFPNHLTGVYDERLVRILTIDYEGSGRVTEMTRPAGASATALTYSSVGQQSTVTKVGEGVVNYAFEATTFRRPTSKATYDGSSLIGTETWEYPTSLAYTRYTNRNGVATLSNFDATTGQVASVVEAEKKGSNTSLTEKRITSYTWTSTTPARVATQDIANATGTVVLHVANTYNTRGQVISRATTDPGASLTRTTAFDYCETGDANCPFVGLLKSVTAPGGAVTQFLYRAADDQVCATTPVNCGYRRGDLQKEINAVGLVTEVLASDPGGHPTSVKDPNGVVIDLVYDARGRGIQKTVHGATSSDDAVTKYTWTADGTLASITDPDNVVLTIGYDDAGRAVSTPDGAGNKRTLTLDGAGHPTAEAITDASNVVRYSLSRSYDGIGRLKTVASAAGGTTSFTYDANGNPLTSTDAASVKTQNSYDALDRMVSTVQDVGGIGAAVSLQYDTLDNVTSVVDPKGLTTGYSYNSLGDLLQLTSPDTGVTGYTYNAAGQLSTRTDARGVVATYTHDGIGRVTSVSYSTGSTDNAVWTYDVAPSGCQAGETFAAGHVSTMTDGSGSTAWCYDNRGNVVRKVQATGNVILAVRYGYTKGDRLAWMIYPDGTRVDYSHDALGNISAVNTTRPLQYQQGLISSVAYMPFGSATSIAYAGGRTQSRVFDTAGRPSQVTDGTTDGVSIAFGYNQVDSITALTLPSTGAAPTRTLTYDNLSRVTGAKNAAGAQLESYSYDATGNRVSFSGSDGTQAYTYPTTSHKLSDVAGTGRTYDAAGNTLTIGAKTFTYNAAGRMATASSAGTLQSTYTYTGAGEQVSRIAGGATTIFLYNEDGQLLGQYTGAGTLVQQYVWLDTLPVGVETATQMLHVQADHLGTPRAVIDPTRNVAIWKWSIDSEAFGATPPNEDPDGDGTVFTLDLRFPGQRFDVASGLNQNYFRDGYDSLSGRYSQSDPSILNGGISTYAYVESSPFDGADWYGLAECNYTITKNKLTCVASEKGHQNVDIRVASGNNGHKQQCKDNPECIKYKQRGPIPVGKWKWNIDGPGAANSKQNGRRLVPLPGTETYGRSAILTHSCANAFGPSLGPKFCSEGCVTGSSSDIKKLNALIDAEPDSVLTVEP</sequence>
<dbReference type="InterPro" id="IPR006530">
    <property type="entry name" value="YD"/>
</dbReference>
<evidence type="ECO:0000313" key="4">
    <source>
        <dbReference type="EMBL" id="PNS09104.1"/>
    </source>
</evidence>
<dbReference type="Gene3D" id="2.180.10.10">
    <property type="entry name" value="RHS repeat-associated core"/>
    <property type="match status" value="2"/>
</dbReference>
<dbReference type="PANTHER" id="PTHR32305:SF15">
    <property type="entry name" value="PROTEIN RHSA-RELATED"/>
    <property type="match status" value="1"/>
</dbReference>
<dbReference type="PANTHER" id="PTHR32305">
    <property type="match status" value="1"/>
</dbReference>
<feature type="domain" description="Teneurin-like YD-shell" evidence="3">
    <location>
        <begin position="1126"/>
        <end position="1411"/>
    </location>
</feature>
<evidence type="ECO:0000313" key="5">
    <source>
        <dbReference type="Proteomes" id="UP000236220"/>
    </source>
</evidence>
<dbReference type="Pfam" id="PF20148">
    <property type="entry name" value="DUF6531"/>
    <property type="match status" value="1"/>
</dbReference>
<dbReference type="InterPro" id="IPR050708">
    <property type="entry name" value="T6SS_VgrG/RHS"/>
</dbReference>
<dbReference type="NCBIfam" id="TIGR01643">
    <property type="entry name" value="YD_repeat_2x"/>
    <property type="match status" value="3"/>
</dbReference>
<protein>
    <submittedName>
        <fullName evidence="4">RHS domain-containing protein</fullName>
    </submittedName>
</protein>
<dbReference type="RefSeq" id="WP_103074196.1">
    <property type="nucleotide sequence ID" value="NZ_NPZB01000001.1"/>
</dbReference>
<proteinExistence type="predicted"/>
<dbReference type="NCBIfam" id="TIGR03696">
    <property type="entry name" value="Rhs_assc_core"/>
    <property type="match status" value="1"/>
</dbReference>
<dbReference type="InterPro" id="IPR045351">
    <property type="entry name" value="DUF6531"/>
</dbReference>
<dbReference type="Pfam" id="PF25023">
    <property type="entry name" value="TEN_YD-shell"/>
    <property type="match status" value="2"/>
</dbReference>
<dbReference type="InterPro" id="IPR022385">
    <property type="entry name" value="Rhs_assc_core"/>
</dbReference>
<evidence type="ECO:0000259" key="2">
    <source>
        <dbReference type="Pfam" id="PF20148"/>
    </source>
</evidence>
<dbReference type="InterPro" id="IPR056823">
    <property type="entry name" value="TEN-like_YD-shell"/>
</dbReference>
<feature type="domain" description="DUF6531" evidence="2">
    <location>
        <begin position="250"/>
        <end position="303"/>
    </location>
</feature>
<evidence type="ECO:0000259" key="3">
    <source>
        <dbReference type="Pfam" id="PF25023"/>
    </source>
</evidence>
<evidence type="ECO:0000256" key="1">
    <source>
        <dbReference type="ARBA" id="ARBA00022737"/>
    </source>
</evidence>
<gene>
    <name evidence="4" type="ORF">Lysil_0733</name>
</gene>
<organism evidence="4 5">
    <name type="scientific">Solilutibacter silvestris</name>
    <dbReference type="NCBI Taxonomy" id="1645665"/>
    <lineage>
        <taxon>Bacteria</taxon>
        <taxon>Pseudomonadati</taxon>
        <taxon>Pseudomonadota</taxon>
        <taxon>Gammaproteobacteria</taxon>
        <taxon>Lysobacterales</taxon>
        <taxon>Lysobacteraceae</taxon>
        <taxon>Solilutibacter</taxon>
    </lineage>
</organism>
<dbReference type="EMBL" id="NPZB01000001">
    <property type="protein sequence ID" value="PNS09104.1"/>
    <property type="molecule type" value="Genomic_DNA"/>
</dbReference>